<dbReference type="Proteomes" id="UP000664317">
    <property type="component" value="Unassembled WGS sequence"/>
</dbReference>
<dbReference type="PANTHER" id="PTHR36453">
    <property type="entry name" value="SECRETED PROTEIN-RELATED"/>
    <property type="match status" value="1"/>
</dbReference>
<evidence type="ECO:0000313" key="4">
    <source>
        <dbReference type="Proteomes" id="UP000664317"/>
    </source>
</evidence>
<dbReference type="InterPro" id="IPR006626">
    <property type="entry name" value="PbH1"/>
</dbReference>
<dbReference type="Pfam" id="PF13229">
    <property type="entry name" value="Beta_helix"/>
    <property type="match status" value="2"/>
</dbReference>
<evidence type="ECO:0000259" key="1">
    <source>
        <dbReference type="Pfam" id="PF13229"/>
    </source>
</evidence>
<dbReference type="InterPro" id="IPR026444">
    <property type="entry name" value="Secre_tail"/>
</dbReference>
<feature type="domain" description="Right handed beta helix" evidence="1">
    <location>
        <begin position="386"/>
        <end position="551"/>
    </location>
</feature>
<dbReference type="InterPro" id="IPR011050">
    <property type="entry name" value="Pectin_lyase_fold/virulence"/>
</dbReference>
<dbReference type="RefSeq" id="WP_206577546.1">
    <property type="nucleotide sequence ID" value="NZ_JAFKCT010000002.1"/>
</dbReference>
<evidence type="ECO:0000259" key="2">
    <source>
        <dbReference type="Pfam" id="PF18962"/>
    </source>
</evidence>
<dbReference type="SMART" id="SM00710">
    <property type="entry name" value="PbH1"/>
    <property type="match status" value="6"/>
</dbReference>
<sequence length="1337" mass="144839">MTITICSKSWATPAFSFRKNYLAFTLLFILSLAQSALATDYYFSSSLGNDSRSASEAQNSATPWKTIDKLNAIAGSLKGGDRIFFRSGDVFYGTIRVTRSGASGAPILFTSYGTGAKPVITSLARVTNWVSIGNGLYQADLSGYGISKMQVLLINDQIKEIGRYPNAGSADGGYLKIANANSFTSISTQSGAPYSGSGGEVVIRKNNWIIDRHTIDYIGGTTINYRANESPYSPQRNFGYFIQNHPSILDQAGEWAYDPSSRRLTVNLSGYNVGSTNVSVATLDNLVVNGAYITNMTFSNLHFRGSNSHMISINRSENVKVENCVLDFAGENGIYTYDIRGLVINNNQINYALNAGVFMAHSTPGANVLNNSIVNTMPFQGMAKSSDIAGVGIYLASNGERSLIEKNRIVNTGFNAIHFGGSYTKVVNNFIDNFCLFKQDGGGIYTNSDGLSTMNNIGREITGNIVLNGKGTKTGTLEDVDMAEGIYIDDNSAGVTVHKNTVAFMSGKSIYLHNANNIVITENLFYKSRSQVQLTHSNYGGPIRNVSVSRNLFSSVDKTDQIYSVYSIANDIGSVGSFSSNYFLDPYNHDFFIKTRGSNDGPSGVDRNLNNWASTFGFDNNATKPDLNLASYNITSSSLIKQTDFSSGLSILAGVYGAVSQLISSGISGGTWKISPNSSSNATAYIQIGAIQPGEKVLVEFDMRGTPANTAIELFLEDTYNVDKGAGNGKASTTSATKNHKVLLSSLVSKGNESVVIRIPSSASEVLIDNLKISKVTTQNIDKESQIFFAYNAESSPVQRGLSGTYVNARNEVFSGSVTIPAFGSVLLAKVSNEVPPTTNKAPTISITNPKEGQIFVKGVNPVELVANAQDPEGKIKQVEFYNWGLPLTTLTAAPYTFNWSTIEPGDYQVHAIVRDDQGLSATSSTIKFSVAAERAPTTPTNPTYNAQMVSPINGSTFALGSQDVILRTNASTSGLSIRKVEFFNWGFPLVEVSSGNFDFNWTRIEVDTYNIYAKVTDSNGTVYTTEPIRFTVTAPSASLSINVSQPYNNQVFVLGQQVVKLKADVSSTAPIQNIQFYNWNLPLVSDNTYPYEFDWTRIEVGEYLLYAVVTDVNGRTSTSNTVRFRVNAPSARTETSTSSTSELTAMITKPANDAVIELGEEPVSFEVASSGSVSKVEYFNWFTPIGTQLEGQSELEWSEAQPGEYMVYAQITDTLGRTSQTEPVWFTVVESDAAKSEKGLEGAAGKDIPGKTGAYGIVMGPNPTSSTLNIFFDDYPKDYRGELSIVDLRGVELISEDFNTSQGTLNLDLAKLKSGVYLVRLSFDNGTVQSEKLIKL</sequence>
<dbReference type="InterPro" id="IPR012334">
    <property type="entry name" value="Pectin_lyas_fold"/>
</dbReference>
<dbReference type="Gene3D" id="2.60.40.10">
    <property type="entry name" value="Immunoglobulins"/>
    <property type="match status" value="4"/>
</dbReference>
<evidence type="ECO:0000313" key="3">
    <source>
        <dbReference type="EMBL" id="MBN7810773.1"/>
    </source>
</evidence>
<proteinExistence type="predicted"/>
<accession>A0ABS3C0X8</accession>
<protein>
    <submittedName>
        <fullName evidence="3">Right-handed parallel beta-helix repeat-containing protein</fullName>
    </submittedName>
</protein>
<comment type="caution">
    <text evidence="3">The sequence shown here is derived from an EMBL/GenBank/DDBJ whole genome shotgun (WGS) entry which is preliminary data.</text>
</comment>
<reference evidence="3 4" key="1">
    <citation type="submission" date="2021-03" db="EMBL/GenBank/DDBJ databases">
        <title>novel species isolated from a fishpond in China.</title>
        <authorList>
            <person name="Lu H."/>
            <person name="Cai Z."/>
        </authorList>
    </citation>
    <scope>NUCLEOTIDE SEQUENCE [LARGE SCALE GENOMIC DNA]</scope>
    <source>
        <strain evidence="3 4">H41</strain>
    </source>
</reference>
<dbReference type="Pfam" id="PF18962">
    <property type="entry name" value="Por_Secre_tail"/>
    <property type="match status" value="1"/>
</dbReference>
<name>A0ABS3C0X8_9BACT</name>
<dbReference type="PANTHER" id="PTHR36453:SF1">
    <property type="entry name" value="RIGHT HANDED BETA HELIX DOMAIN-CONTAINING PROTEIN"/>
    <property type="match status" value="1"/>
</dbReference>
<dbReference type="Gene3D" id="2.160.20.10">
    <property type="entry name" value="Single-stranded right-handed beta-helix, Pectin lyase-like"/>
    <property type="match status" value="2"/>
</dbReference>
<dbReference type="NCBIfam" id="TIGR04183">
    <property type="entry name" value="Por_Secre_tail"/>
    <property type="match status" value="1"/>
</dbReference>
<organism evidence="3 4">
    <name type="scientific">Algoriphagus oliviformis</name>
    <dbReference type="NCBI Taxonomy" id="2811231"/>
    <lineage>
        <taxon>Bacteria</taxon>
        <taxon>Pseudomonadati</taxon>
        <taxon>Bacteroidota</taxon>
        <taxon>Cytophagia</taxon>
        <taxon>Cytophagales</taxon>
        <taxon>Cyclobacteriaceae</taxon>
        <taxon>Algoriphagus</taxon>
    </lineage>
</organism>
<dbReference type="EMBL" id="JAFKCT010000002">
    <property type="protein sequence ID" value="MBN7810773.1"/>
    <property type="molecule type" value="Genomic_DNA"/>
</dbReference>
<dbReference type="Pfam" id="PF17957">
    <property type="entry name" value="Big_7"/>
    <property type="match status" value="1"/>
</dbReference>
<dbReference type="InterPro" id="IPR013783">
    <property type="entry name" value="Ig-like_fold"/>
</dbReference>
<dbReference type="InterPro" id="IPR039448">
    <property type="entry name" value="Beta_helix"/>
</dbReference>
<gene>
    <name evidence="3" type="ORF">J0A68_07395</name>
</gene>
<dbReference type="SUPFAM" id="SSF51126">
    <property type="entry name" value="Pectin lyase-like"/>
    <property type="match status" value="2"/>
</dbReference>
<feature type="domain" description="Secretion system C-terminal sorting" evidence="2">
    <location>
        <begin position="1262"/>
        <end position="1335"/>
    </location>
</feature>
<keyword evidence="4" id="KW-1185">Reference proteome</keyword>
<feature type="domain" description="Right handed beta helix" evidence="1">
    <location>
        <begin position="287"/>
        <end position="377"/>
    </location>
</feature>